<dbReference type="EMBL" id="JANEYF010002916">
    <property type="protein sequence ID" value="KAJ8941004.1"/>
    <property type="molecule type" value="Genomic_DNA"/>
</dbReference>
<proteinExistence type="predicted"/>
<dbReference type="AlphaFoldDB" id="A0AAV8XQ24"/>
<name>A0AAV8XQ24_9CUCU</name>
<comment type="caution">
    <text evidence="2">The sequence shown here is derived from an EMBL/GenBank/DDBJ whole genome shotgun (WGS) entry which is preliminary data.</text>
</comment>
<feature type="region of interest" description="Disordered" evidence="1">
    <location>
        <begin position="22"/>
        <end position="54"/>
    </location>
</feature>
<evidence type="ECO:0000313" key="2">
    <source>
        <dbReference type="EMBL" id="KAJ8941004.1"/>
    </source>
</evidence>
<evidence type="ECO:0000256" key="1">
    <source>
        <dbReference type="SAM" id="MobiDB-lite"/>
    </source>
</evidence>
<keyword evidence="3" id="KW-1185">Reference proteome</keyword>
<organism evidence="2 3">
    <name type="scientific">Rhamnusium bicolor</name>
    <dbReference type="NCBI Taxonomy" id="1586634"/>
    <lineage>
        <taxon>Eukaryota</taxon>
        <taxon>Metazoa</taxon>
        <taxon>Ecdysozoa</taxon>
        <taxon>Arthropoda</taxon>
        <taxon>Hexapoda</taxon>
        <taxon>Insecta</taxon>
        <taxon>Pterygota</taxon>
        <taxon>Neoptera</taxon>
        <taxon>Endopterygota</taxon>
        <taxon>Coleoptera</taxon>
        <taxon>Polyphaga</taxon>
        <taxon>Cucujiformia</taxon>
        <taxon>Chrysomeloidea</taxon>
        <taxon>Cerambycidae</taxon>
        <taxon>Lepturinae</taxon>
        <taxon>Rhagiini</taxon>
        <taxon>Rhamnusium</taxon>
    </lineage>
</organism>
<feature type="compositionally biased region" description="Low complexity" evidence="1">
    <location>
        <begin position="30"/>
        <end position="45"/>
    </location>
</feature>
<gene>
    <name evidence="2" type="ORF">NQ314_010512</name>
</gene>
<protein>
    <submittedName>
        <fullName evidence="2">Uncharacterized protein</fullName>
    </submittedName>
</protein>
<sequence length="75" mass="8231">MSDNLKVTSLKKKLIETMLTSSGSDVLKENNNNNGSTSNLNHLSSPSANKDKEEQCQHFLKATVLKIIERGGTEI</sequence>
<dbReference type="Proteomes" id="UP001162156">
    <property type="component" value="Unassembled WGS sequence"/>
</dbReference>
<evidence type="ECO:0000313" key="3">
    <source>
        <dbReference type="Proteomes" id="UP001162156"/>
    </source>
</evidence>
<reference evidence="2" key="1">
    <citation type="journal article" date="2023" name="Insect Mol. Biol.">
        <title>Genome sequencing provides insights into the evolution of gene families encoding plant cell wall-degrading enzymes in longhorned beetles.</title>
        <authorList>
            <person name="Shin N.R."/>
            <person name="Okamura Y."/>
            <person name="Kirsch R."/>
            <person name="Pauchet Y."/>
        </authorList>
    </citation>
    <scope>NUCLEOTIDE SEQUENCE</scope>
    <source>
        <strain evidence="2">RBIC_L_NR</strain>
    </source>
</reference>
<accession>A0AAV8XQ24</accession>